<evidence type="ECO:0000256" key="6">
    <source>
        <dbReference type="ARBA" id="ARBA00022989"/>
    </source>
</evidence>
<dbReference type="PANTHER" id="PTHR22950">
    <property type="entry name" value="AMINO ACID TRANSPORTER"/>
    <property type="match status" value="1"/>
</dbReference>
<evidence type="ECO:0000313" key="11">
    <source>
        <dbReference type="Proteomes" id="UP000664859"/>
    </source>
</evidence>
<feature type="transmembrane region" description="Helical" evidence="8">
    <location>
        <begin position="327"/>
        <end position="353"/>
    </location>
</feature>
<evidence type="ECO:0000256" key="4">
    <source>
        <dbReference type="ARBA" id="ARBA00022692"/>
    </source>
</evidence>
<evidence type="ECO:0000313" key="10">
    <source>
        <dbReference type="EMBL" id="KAG5190292.1"/>
    </source>
</evidence>
<comment type="caution">
    <text evidence="10">The sequence shown here is derived from an EMBL/GenBank/DDBJ whole genome shotgun (WGS) entry which is preliminary data.</text>
</comment>
<keyword evidence="7 8" id="KW-0472">Membrane</keyword>
<keyword evidence="3" id="KW-0813">Transport</keyword>
<name>A0A835Z9L5_9STRA</name>
<reference evidence="10" key="1">
    <citation type="submission" date="2021-02" db="EMBL/GenBank/DDBJ databases">
        <title>First Annotated Genome of the Yellow-green Alga Tribonema minus.</title>
        <authorList>
            <person name="Mahan K.M."/>
        </authorList>
    </citation>
    <scope>NUCLEOTIDE SEQUENCE</scope>
    <source>
        <strain evidence="10">UTEX B ZZ1240</strain>
    </source>
</reference>
<evidence type="ECO:0000256" key="2">
    <source>
        <dbReference type="ARBA" id="ARBA00008066"/>
    </source>
</evidence>
<evidence type="ECO:0000256" key="5">
    <source>
        <dbReference type="ARBA" id="ARBA00022970"/>
    </source>
</evidence>
<dbReference type="GO" id="GO:0015179">
    <property type="term" value="F:L-amino acid transmembrane transporter activity"/>
    <property type="evidence" value="ECO:0007669"/>
    <property type="project" value="TreeGrafter"/>
</dbReference>
<organism evidence="10 11">
    <name type="scientific">Tribonema minus</name>
    <dbReference type="NCBI Taxonomy" id="303371"/>
    <lineage>
        <taxon>Eukaryota</taxon>
        <taxon>Sar</taxon>
        <taxon>Stramenopiles</taxon>
        <taxon>Ochrophyta</taxon>
        <taxon>PX clade</taxon>
        <taxon>Xanthophyceae</taxon>
        <taxon>Tribonematales</taxon>
        <taxon>Tribonemataceae</taxon>
        <taxon>Tribonema</taxon>
    </lineage>
</organism>
<evidence type="ECO:0000256" key="7">
    <source>
        <dbReference type="ARBA" id="ARBA00023136"/>
    </source>
</evidence>
<comment type="similarity">
    <text evidence="2">Belongs to the amino acid/polyamine transporter 2 family.</text>
</comment>
<evidence type="ECO:0000256" key="1">
    <source>
        <dbReference type="ARBA" id="ARBA00004141"/>
    </source>
</evidence>
<feature type="transmembrane region" description="Helical" evidence="8">
    <location>
        <begin position="110"/>
        <end position="128"/>
    </location>
</feature>
<comment type="subcellular location">
    <subcellularLocation>
        <location evidence="1">Membrane</location>
        <topology evidence="1">Multi-pass membrane protein</topology>
    </subcellularLocation>
</comment>
<accession>A0A835Z9L5</accession>
<evidence type="ECO:0000256" key="8">
    <source>
        <dbReference type="SAM" id="Phobius"/>
    </source>
</evidence>
<dbReference type="GO" id="GO:0016020">
    <property type="term" value="C:membrane"/>
    <property type="evidence" value="ECO:0007669"/>
    <property type="project" value="UniProtKB-SubCell"/>
</dbReference>
<feature type="transmembrane region" description="Helical" evidence="8">
    <location>
        <begin position="148"/>
        <end position="166"/>
    </location>
</feature>
<gene>
    <name evidence="10" type="ORF">JKP88DRAFT_275164</name>
</gene>
<feature type="transmembrane region" description="Helical" evidence="8">
    <location>
        <begin position="173"/>
        <end position="192"/>
    </location>
</feature>
<dbReference type="Proteomes" id="UP000664859">
    <property type="component" value="Unassembled WGS sequence"/>
</dbReference>
<feature type="transmembrane region" description="Helical" evidence="8">
    <location>
        <begin position="365"/>
        <end position="390"/>
    </location>
</feature>
<evidence type="ECO:0000259" key="9">
    <source>
        <dbReference type="Pfam" id="PF01490"/>
    </source>
</evidence>
<feature type="transmembrane region" description="Helical" evidence="8">
    <location>
        <begin position="48"/>
        <end position="75"/>
    </location>
</feature>
<sequence>MSSVDGIESQGELVKEATADPMVIQRHGIAATMFLIIGSGIMNQPQVWMMSGVIGTPFLYVICFSAVWLGSVMVVKSADNLKLVGKNLDYAVLAHTTHGPMGSFAVDGSIAVYNATACLSYVLLIGSMTSELVQGWSGSDSFVTQSYFTTPIMALLFVFPLGLLPHYTHTQKLSILGVAAIVVVVAVVLFYGPVCSEGKQVRAETVGAINYWSTVGMVQKAGSVIFAFSYPHAIVHAYIGLTPRTTKAWKIVVTGAMSAGAFMCLCMGLAGYLSFREEVDGNILTNFVGWVGDALKILLVAHLVWYTPQEFVVLRHSILRLAKQEPLAMSTALRVGSTFAIIGCLVAICIALDATGVSSGTAFGIILDIGGGVAGSFAAFILPAIIFLRYGVRGSACTRIIV</sequence>
<keyword evidence="4 8" id="KW-0812">Transmembrane</keyword>
<protein>
    <submittedName>
        <fullName evidence="10">Transmembrane amino acid transporter protein-domain-containing protein</fullName>
    </submittedName>
</protein>
<keyword evidence="11" id="KW-1185">Reference proteome</keyword>
<dbReference type="EMBL" id="JAFCMP010000035">
    <property type="protein sequence ID" value="KAG5190292.1"/>
    <property type="molecule type" value="Genomic_DNA"/>
</dbReference>
<dbReference type="OrthoDB" id="28208at2759"/>
<feature type="transmembrane region" description="Helical" evidence="8">
    <location>
        <begin position="251"/>
        <end position="275"/>
    </location>
</feature>
<proteinExistence type="inferred from homology"/>
<dbReference type="AlphaFoldDB" id="A0A835Z9L5"/>
<feature type="transmembrane region" description="Helical" evidence="8">
    <location>
        <begin position="287"/>
        <end position="306"/>
    </location>
</feature>
<dbReference type="Pfam" id="PF01490">
    <property type="entry name" value="Aa_trans"/>
    <property type="match status" value="1"/>
</dbReference>
<dbReference type="PANTHER" id="PTHR22950:SF458">
    <property type="entry name" value="SODIUM-COUPLED NEUTRAL AMINO ACID TRANSPORTER 11-RELATED"/>
    <property type="match status" value="1"/>
</dbReference>
<evidence type="ECO:0000256" key="3">
    <source>
        <dbReference type="ARBA" id="ARBA00022448"/>
    </source>
</evidence>
<keyword evidence="6 8" id="KW-1133">Transmembrane helix</keyword>
<feature type="domain" description="Amino acid transporter transmembrane" evidence="9">
    <location>
        <begin position="36"/>
        <end position="388"/>
    </location>
</feature>
<dbReference type="InterPro" id="IPR013057">
    <property type="entry name" value="AA_transpt_TM"/>
</dbReference>
<keyword evidence="5" id="KW-0029">Amino-acid transport</keyword>